<comment type="function">
    <text evidence="7">Participates in both transcription termination and antitermination.</text>
</comment>
<dbReference type="Pfam" id="PF08529">
    <property type="entry name" value="NusA_N"/>
    <property type="match status" value="1"/>
</dbReference>
<comment type="subunit">
    <text evidence="7">Monomer. Binds directly to the core enzyme of the DNA-dependent RNA polymerase and to nascent RNA.</text>
</comment>
<dbReference type="InterPro" id="IPR030842">
    <property type="entry name" value="TF_NusA_bacterial"/>
</dbReference>
<dbReference type="SUPFAM" id="SSF54814">
    <property type="entry name" value="Prokaryotic type KH domain (KH-domain type II)"/>
    <property type="match status" value="2"/>
</dbReference>
<dbReference type="CDD" id="cd04455">
    <property type="entry name" value="S1_NusA"/>
    <property type="match status" value="1"/>
</dbReference>
<dbReference type="InterPro" id="IPR025249">
    <property type="entry name" value="TF_NusA_KH_1st"/>
</dbReference>
<keyword evidence="5 7" id="KW-0805">Transcription regulation</keyword>
<dbReference type="Pfam" id="PF26594">
    <property type="entry name" value="KH_NusA_2nd"/>
    <property type="match status" value="1"/>
</dbReference>
<dbReference type="Gene3D" id="2.40.50.140">
    <property type="entry name" value="Nucleic acid-binding proteins"/>
    <property type="match status" value="1"/>
</dbReference>
<comment type="similarity">
    <text evidence="7">Belongs to the NusA family.</text>
</comment>
<evidence type="ECO:0000256" key="3">
    <source>
        <dbReference type="ARBA" id="ARBA00022814"/>
    </source>
</evidence>
<dbReference type="InterPro" id="IPR003029">
    <property type="entry name" value="S1_domain"/>
</dbReference>
<dbReference type="Gene3D" id="3.30.1480.10">
    <property type="entry name" value="NusA, N-terminal domain"/>
    <property type="match status" value="1"/>
</dbReference>
<dbReference type="SUPFAM" id="SSF69705">
    <property type="entry name" value="Transcription factor NusA, N-terminal domain"/>
    <property type="match status" value="1"/>
</dbReference>
<dbReference type="InterPro" id="IPR015946">
    <property type="entry name" value="KH_dom-like_a/b"/>
</dbReference>
<sequence>MFDLKVINSVLGELEEVRGIPRASIIEAIEAALATAYKKEYGKKGQIIRTTFDINTGETEFFQVKVVVDSSKVIIDENEELKEGDERTYYNPEHHILIDDARKIKKDAQLDEEIVFPIESKGDYGRIAAQTAKQVIMQKIREAEKVHLVSEFGKKEGEVVSGTVQRMERGNVFIDLGKAPGLLPYEEQIPGERFTQGERVRAYLYRVEESPRGVFLRLSRSHPKFLEKLFESEAPELANGTVVIKAIAREAGYRSKIAAQALDSHIDPVGALVGQRGVRVSTVMSELRGEKIDIIEWSPEPKKFIEEALSPAKILNIEINEAEQSAVVNVAEDQQSLAIGKGGQNVRLAAKLTGWRIDIQSAKGEELASGDTEAKLT</sequence>
<keyword evidence="1 7" id="KW-0806">Transcription termination</keyword>
<dbReference type="STRING" id="1802737.A2832_02200"/>
<dbReference type="FunFam" id="3.30.300.20:FF:000005">
    <property type="entry name" value="Transcription termination/antitermination protein NusA"/>
    <property type="match status" value="1"/>
</dbReference>
<reference evidence="9 10" key="1">
    <citation type="journal article" date="2016" name="Nat. Commun.">
        <title>Thousands of microbial genomes shed light on interconnected biogeochemical processes in an aquifer system.</title>
        <authorList>
            <person name="Anantharaman K."/>
            <person name="Brown C.T."/>
            <person name="Hug L.A."/>
            <person name="Sharon I."/>
            <person name="Castelle C.J."/>
            <person name="Probst A.J."/>
            <person name="Thomas B.C."/>
            <person name="Singh A."/>
            <person name="Wilkins M.J."/>
            <person name="Karaoz U."/>
            <person name="Brodie E.L."/>
            <person name="Williams K.H."/>
            <person name="Hubbard S.S."/>
            <person name="Banfield J.F."/>
        </authorList>
    </citation>
    <scope>NUCLEOTIDE SEQUENCE [LARGE SCALE GENOMIC DNA]</scope>
</reference>
<keyword evidence="3 7" id="KW-0889">Transcription antitermination</keyword>
<dbReference type="Proteomes" id="UP000178538">
    <property type="component" value="Unassembled WGS sequence"/>
</dbReference>
<dbReference type="Gene3D" id="3.30.300.20">
    <property type="match status" value="2"/>
</dbReference>
<dbReference type="SUPFAM" id="SSF50249">
    <property type="entry name" value="Nucleic acid-binding proteins"/>
    <property type="match status" value="1"/>
</dbReference>
<dbReference type="FunFam" id="3.30.300.20:FF:000002">
    <property type="entry name" value="Transcription termination/antitermination protein NusA"/>
    <property type="match status" value="1"/>
</dbReference>
<dbReference type="InterPro" id="IPR036555">
    <property type="entry name" value="NusA_N_sf"/>
</dbReference>
<dbReference type="GO" id="GO:0003723">
    <property type="term" value="F:RNA binding"/>
    <property type="evidence" value="ECO:0007669"/>
    <property type="project" value="UniProtKB-UniRule"/>
</dbReference>
<dbReference type="AlphaFoldDB" id="A0A1G2SY10"/>
<organism evidence="9 10">
    <name type="scientific">Candidatus Zambryskibacteria bacterium RIFCSPHIGHO2_01_FULL_44_22b</name>
    <dbReference type="NCBI Taxonomy" id="1802737"/>
    <lineage>
        <taxon>Bacteria</taxon>
        <taxon>Candidatus Zambryskiibacteriota</taxon>
    </lineage>
</organism>
<name>A0A1G2SY10_9BACT</name>
<evidence type="ECO:0000313" key="9">
    <source>
        <dbReference type="EMBL" id="OHA89926.1"/>
    </source>
</evidence>
<dbReference type="PROSITE" id="PS50126">
    <property type="entry name" value="S1"/>
    <property type="match status" value="1"/>
</dbReference>
<dbReference type="EMBL" id="MHVG01000022">
    <property type="protein sequence ID" value="OHA89926.1"/>
    <property type="molecule type" value="Genomic_DNA"/>
</dbReference>
<dbReference type="Pfam" id="PF13184">
    <property type="entry name" value="KH_NusA_1st"/>
    <property type="match status" value="1"/>
</dbReference>
<evidence type="ECO:0000256" key="6">
    <source>
        <dbReference type="ARBA" id="ARBA00023163"/>
    </source>
</evidence>
<keyword evidence="6 7" id="KW-0804">Transcription</keyword>
<comment type="subcellular location">
    <subcellularLocation>
        <location evidence="7">Cytoplasm</location>
    </subcellularLocation>
</comment>
<evidence type="ECO:0000256" key="4">
    <source>
        <dbReference type="ARBA" id="ARBA00022884"/>
    </source>
</evidence>
<dbReference type="InterPro" id="IPR013735">
    <property type="entry name" value="TF_NusA_N"/>
</dbReference>
<evidence type="ECO:0000256" key="1">
    <source>
        <dbReference type="ARBA" id="ARBA00022472"/>
    </source>
</evidence>
<dbReference type="GO" id="GO:0031564">
    <property type="term" value="P:transcription antitermination"/>
    <property type="evidence" value="ECO:0007669"/>
    <property type="project" value="UniProtKB-UniRule"/>
</dbReference>
<dbReference type="GO" id="GO:0003700">
    <property type="term" value="F:DNA-binding transcription factor activity"/>
    <property type="evidence" value="ECO:0007669"/>
    <property type="project" value="InterPro"/>
</dbReference>
<keyword evidence="4 7" id="KW-0694">RNA-binding</keyword>
<comment type="caution">
    <text evidence="9">The sequence shown here is derived from an EMBL/GenBank/DDBJ whole genome shotgun (WGS) entry which is preliminary data.</text>
</comment>
<dbReference type="PANTHER" id="PTHR22648:SF0">
    <property type="entry name" value="TRANSCRIPTION TERMINATION_ANTITERMINATION PROTEIN NUSA"/>
    <property type="match status" value="1"/>
</dbReference>
<dbReference type="InterPro" id="IPR058582">
    <property type="entry name" value="KH_NusA_2nd"/>
</dbReference>
<dbReference type="NCBIfam" id="TIGR01953">
    <property type="entry name" value="NusA"/>
    <property type="match status" value="1"/>
</dbReference>
<keyword evidence="2 7" id="KW-0963">Cytoplasm</keyword>
<dbReference type="GO" id="GO:0006353">
    <property type="term" value="P:DNA-templated transcription termination"/>
    <property type="evidence" value="ECO:0007669"/>
    <property type="project" value="UniProtKB-UniRule"/>
</dbReference>
<dbReference type="PANTHER" id="PTHR22648">
    <property type="entry name" value="TRANSCRIPTION TERMINATION FACTOR NUSA"/>
    <property type="match status" value="1"/>
</dbReference>
<evidence type="ECO:0000256" key="7">
    <source>
        <dbReference type="HAMAP-Rule" id="MF_00945"/>
    </source>
</evidence>
<dbReference type="Pfam" id="PF00575">
    <property type="entry name" value="S1"/>
    <property type="match status" value="1"/>
</dbReference>
<protein>
    <recommendedName>
        <fullName evidence="7">Transcription termination/antitermination protein NusA</fullName>
    </recommendedName>
</protein>
<dbReference type="PROSITE" id="PS50084">
    <property type="entry name" value="KH_TYPE_1"/>
    <property type="match status" value="1"/>
</dbReference>
<evidence type="ECO:0000313" key="10">
    <source>
        <dbReference type="Proteomes" id="UP000178538"/>
    </source>
</evidence>
<dbReference type="InterPro" id="IPR010213">
    <property type="entry name" value="TF_NusA"/>
</dbReference>
<dbReference type="GO" id="GO:0005829">
    <property type="term" value="C:cytosol"/>
    <property type="evidence" value="ECO:0007669"/>
    <property type="project" value="TreeGrafter"/>
</dbReference>
<evidence type="ECO:0000259" key="8">
    <source>
        <dbReference type="PROSITE" id="PS50126"/>
    </source>
</evidence>
<accession>A0A1G2SY10</accession>
<feature type="domain" description="S1 motif" evidence="8">
    <location>
        <begin position="157"/>
        <end position="219"/>
    </location>
</feature>
<dbReference type="HAMAP" id="MF_00945_B">
    <property type="entry name" value="NusA_B"/>
    <property type="match status" value="1"/>
</dbReference>
<evidence type="ECO:0000256" key="2">
    <source>
        <dbReference type="ARBA" id="ARBA00022490"/>
    </source>
</evidence>
<evidence type="ECO:0000256" key="5">
    <source>
        <dbReference type="ARBA" id="ARBA00023015"/>
    </source>
</evidence>
<dbReference type="CDD" id="cd02134">
    <property type="entry name" value="KH-II_NusA_rpt1"/>
    <property type="match status" value="1"/>
</dbReference>
<dbReference type="CDD" id="cd22529">
    <property type="entry name" value="KH-II_NusA_rpt2"/>
    <property type="match status" value="1"/>
</dbReference>
<gene>
    <name evidence="7" type="primary">nusA</name>
    <name evidence="9" type="ORF">A2832_02200</name>
</gene>
<dbReference type="SMART" id="SM00316">
    <property type="entry name" value="S1"/>
    <property type="match status" value="1"/>
</dbReference>
<dbReference type="InterPro" id="IPR009019">
    <property type="entry name" value="KH_sf_prok-type"/>
</dbReference>
<dbReference type="InterPro" id="IPR012340">
    <property type="entry name" value="NA-bd_OB-fold"/>
</dbReference>
<proteinExistence type="inferred from homology"/>